<evidence type="ECO:0000256" key="1">
    <source>
        <dbReference type="ARBA" id="ARBA00005086"/>
    </source>
</evidence>
<proteinExistence type="inferred from homology"/>
<dbReference type="PANTHER" id="PTHR48075:SF5">
    <property type="entry name" value="3-HYDROXYBUTYRYL-COA DEHYDROGENASE"/>
    <property type="match status" value="1"/>
</dbReference>
<evidence type="ECO:0000313" key="7">
    <source>
        <dbReference type="EMBL" id="GAA0618438.1"/>
    </source>
</evidence>
<dbReference type="InterPro" id="IPR041040">
    <property type="entry name" value="3HCDH_RFF"/>
</dbReference>
<dbReference type="Pfam" id="PF02737">
    <property type="entry name" value="3HCDH_N"/>
    <property type="match status" value="1"/>
</dbReference>
<comment type="pathway">
    <text evidence="1">Lipid metabolism; butanoate metabolism.</text>
</comment>
<protein>
    <submittedName>
        <fullName evidence="7">3-hydroxyacyl-CoA dehydrogenase</fullName>
    </submittedName>
</protein>
<feature type="domain" description="3-hydroxyacyl-CoA dehydrogenase NAD binding" evidence="5">
    <location>
        <begin position="16"/>
        <end position="193"/>
    </location>
</feature>
<accession>A0ABP3RVL3</accession>
<dbReference type="Proteomes" id="UP001500668">
    <property type="component" value="Unassembled WGS sequence"/>
</dbReference>
<sequence length="508" mass="53673">MTAIEQSPAVGPDRPVAVVGTGTMGQGIAQVALVAGHPVRLYDAVPGRAREAAAAVAARLARLVEKGRITAEGRDEALARLHPAEDPAELADAALVVEAVVEQLDVKQRLFTALEDIVAEDCLLATNTSSLSVTAVAGALRHPGRFVGLHFFNPAPLLPLVEVVSGFATEEAAATRAYETAKAWGKTPVRCADTPGFLVNRIARPFYAEAFAVHEERGADPATIDAVLRESGGFAMGPFELTDLIGQDVNEAVTRSVWESFFQSPKFTPSLAQRRLVESGLHGRKSGRGWYAYGEGAERPEPHTAGPAEAPGAVTVVGDLGPAAELVAMMREAGIEVKSVESGGPYIGLPGEGQLVLADGRTSVEYADVVYFDLALDYRGATRIALSASEDTSARAVSEAVGLFQKLGKKVSVIGDVPGMIVARTVAMLADLAADAVARGVATPEDVDTAMRLGVNYPLGPVEWSRRLGRDWAYDLLSAMHERCPTGRYAPSLALYRQSYSNGEETAS</sequence>
<dbReference type="RefSeq" id="WP_344078058.1">
    <property type="nucleotide sequence ID" value="NZ_BAAACA010000039.1"/>
</dbReference>
<dbReference type="Gene3D" id="3.40.50.720">
    <property type="entry name" value="NAD(P)-binding Rossmann-like Domain"/>
    <property type="match status" value="1"/>
</dbReference>
<feature type="domain" description="3-hydroxyacyl-CoA dehydrogenase C-terminal" evidence="4">
    <location>
        <begin position="419"/>
        <end position="494"/>
    </location>
</feature>
<dbReference type="InterPro" id="IPR013328">
    <property type="entry name" value="6PGD_dom2"/>
</dbReference>
<dbReference type="EMBL" id="BAAACA010000039">
    <property type="protein sequence ID" value="GAA0618438.1"/>
    <property type="molecule type" value="Genomic_DNA"/>
</dbReference>
<dbReference type="InterPro" id="IPR036291">
    <property type="entry name" value="NAD(P)-bd_dom_sf"/>
</dbReference>
<evidence type="ECO:0000256" key="2">
    <source>
        <dbReference type="ARBA" id="ARBA00009463"/>
    </source>
</evidence>
<evidence type="ECO:0000313" key="8">
    <source>
        <dbReference type="Proteomes" id="UP001500668"/>
    </source>
</evidence>
<dbReference type="InterPro" id="IPR008927">
    <property type="entry name" value="6-PGluconate_DH-like_C_sf"/>
</dbReference>
<dbReference type="NCBIfam" id="NF006124">
    <property type="entry name" value="PRK08268.1"/>
    <property type="match status" value="1"/>
</dbReference>
<gene>
    <name evidence="7" type="ORF">GCM10010394_55960</name>
</gene>
<evidence type="ECO:0000259" key="5">
    <source>
        <dbReference type="Pfam" id="PF02737"/>
    </source>
</evidence>
<dbReference type="InterPro" id="IPR006108">
    <property type="entry name" value="3HC_DH_C"/>
</dbReference>
<dbReference type="Pfam" id="PF18321">
    <property type="entry name" value="3HCDH_RFF"/>
    <property type="match status" value="1"/>
</dbReference>
<comment type="caution">
    <text evidence="7">The sequence shown here is derived from an EMBL/GenBank/DDBJ whole genome shotgun (WGS) entry which is preliminary data.</text>
</comment>
<comment type="similarity">
    <text evidence="2">Belongs to the 3-hydroxyacyl-CoA dehydrogenase family.</text>
</comment>
<organism evidence="7 8">
    <name type="scientific">Streptomyces crystallinus</name>
    <dbReference type="NCBI Taxonomy" id="68191"/>
    <lineage>
        <taxon>Bacteria</taxon>
        <taxon>Bacillati</taxon>
        <taxon>Actinomycetota</taxon>
        <taxon>Actinomycetes</taxon>
        <taxon>Kitasatosporales</taxon>
        <taxon>Streptomycetaceae</taxon>
        <taxon>Streptomyces</taxon>
    </lineage>
</organism>
<dbReference type="SUPFAM" id="SSF48179">
    <property type="entry name" value="6-phosphogluconate dehydrogenase C-terminal domain-like"/>
    <property type="match status" value="2"/>
</dbReference>
<dbReference type="PANTHER" id="PTHR48075">
    <property type="entry name" value="3-HYDROXYACYL-COA DEHYDROGENASE FAMILY PROTEIN"/>
    <property type="match status" value="1"/>
</dbReference>
<dbReference type="InterPro" id="IPR006176">
    <property type="entry name" value="3-OHacyl-CoA_DH_NAD-bd"/>
</dbReference>
<evidence type="ECO:0000259" key="6">
    <source>
        <dbReference type="Pfam" id="PF18321"/>
    </source>
</evidence>
<keyword evidence="3" id="KW-0560">Oxidoreductase</keyword>
<name>A0ABP3RVL3_9ACTN</name>
<dbReference type="Pfam" id="PF00725">
    <property type="entry name" value="3HCDH"/>
    <property type="match status" value="2"/>
</dbReference>
<evidence type="ECO:0000256" key="3">
    <source>
        <dbReference type="ARBA" id="ARBA00023002"/>
    </source>
</evidence>
<feature type="domain" description="3-hydroxyacyl-CoA dehydrogenase C-terminal" evidence="4">
    <location>
        <begin position="196"/>
        <end position="293"/>
    </location>
</feature>
<dbReference type="Gene3D" id="1.10.1040.50">
    <property type="match status" value="1"/>
</dbReference>
<evidence type="ECO:0000259" key="4">
    <source>
        <dbReference type="Pfam" id="PF00725"/>
    </source>
</evidence>
<feature type="domain" description="3-hydroxybutyryl-CoA dehydrogenase reduced Rossmann-fold" evidence="6">
    <location>
        <begin position="355"/>
        <end position="418"/>
    </location>
</feature>
<dbReference type="SUPFAM" id="SSF51735">
    <property type="entry name" value="NAD(P)-binding Rossmann-fold domains"/>
    <property type="match status" value="1"/>
</dbReference>
<reference evidence="8" key="1">
    <citation type="journal article" date="2019" name="Int. J. Syst. Evol. Microbiol.">
        <title>The Global Catalogue of Microorganisms (GCM) 10K type strain sequencing project: providing services to taxonomists for standard genome sequencing and annotation.</title>
        <authorList>
            <consortium name="The Broad Institute Genomics Platform"/>
            <consortium name="The Broad Institute Genome Sequencing Center for Infectious Disease"/>
            <person name="Wu L."/>
            <person name="Ma J."/>
        </authorList>
    </citation>
    <scope>NUCLEOTIDE SEQUENCE [LARGE SCALE GENOMIC DNA]</scope>
    <source>
        <strain evidence="8">JCM 5067</strain>
    </source>
</reference>
<dbReference type="Gene3D" id="1.10.1040.10">
    <property type="entry name" value="N-(1-d-carboxylethyl)-l-norvaline Dehydrogenase, domain 2"/>
    <property type="match status" value="1"/>
</dbReference>
<keyword evidence="8" id="KW-1185">Reference proteome</keyword>